<evidence type="ECO:0000313" key="2">
    <source>
        <dbReference type="EMBL" id="PZQ52988.1"/>
    </source>
</evidence>
<gene>
    <name evidence="2" type="ORF">DI555_18080</name>
</gene>
<dbReference type="InterPro" id="IPR004891">
    <property type="entry name" value="Mercury-R_MerC"/>
</dbReference>
<comment type="caution">
    <text evidence="2">The sequence shown here is derived from an EMBL/GenBank/DDBJ whole genome shotgun (WGS) entry which is preliminary data.</text>
</comment>
<keyword evidence="1" id="KW-0812">Transmembrane</keyword>
<organism evidence="2 3">
    <name type="scientific">Novosphingobium pentaromativorans</name>
    <dbReference type="NCBI Taxonomy" id="205844"/>
    <lineage>
        <taxon>Bacteria</taxon>
        <taxon>Pseudomonadati</taxon>
        <taxon>Pseudomonadota</taxon>
        <taxon>Alphaproteobacteria</taxon>
        <taxon>Sphingomonadales</taxon>
        <taxon>Sphingomonadaceae</taxon>
        <taxon>Novosphingobium</taxon>
    </lineage>
</organism>
<dbReference type="EMBL" id="QFPX01000019">
    <property type="protein sequence ID" value="PZQ52988.1"/>
    <property type="molecule type" value="Genomic_DNA"/>
</dbReference>
<proteinExistence type="predicted"/>
<dbReference type="GO" id="GO:0015097">
    <property type="term" value="F:mercury ion transmembrane transporter activity"/>
    <property type="evidence" value="ECO:0007669"/>
    <property type="project" value="InterPro"/>
</dbReference>
<evidence type="ECO:0000256" key="1">
    <source>
        <dbReference type="SAM" id="Phobius"/>
    </source>
</evidence>
<feature type="transmembrane region" description="Helical" evidence="1">
    <location>
        <begin position="75"/>
        <end position="95"/>
    </location>
</feature>
<dbReference type="GO" id="GO:0016020">
    <property type="term" value="C:membrane"/>
    <property type="evidence" value="ECO:0007669"/>
    <property type="project" value="InterPro"/>
</dbReference>
<name>A0A2W5NKE5_9SPHN</name>
<dbReference type="Pfam" id="PF03203">
    <property type="entry name" value="MerC"/>
    <property type="match status" value="1"/>
</dbReference>
<protein>
    <submittedName>
        <fullName evidence="2">MerC domain-containing protein</fullName>
    </submittedName>
</protein>
<accession>A0A2W5NKE5</accession>
<keyword evidence="1" id="KW-0472">Membrane</keyword>
<feature type="transmembrane region" description="Helical" evidence="1">
    <location>
        <begin position="49"/>
        <end position="68"/>
    </location>
</feature>
<dbReference type="AlphaFoldDB" id="A0A2W5NKE5"/>
<keyword evidence="1" id="KW-1133">Transmembrane helix</keyword>
<dbReference type="Proteomes" id="UP000249082">
    <property type="component" value="Unassembled WGS sequence"/>
</dbReference>
<evidence type="ECO:0000313" key="3">
    <source>
        <dbReference type="Proteomes" id="UP000249082"/>
    </source>
</evidence>
<reference evidence="2 3" key="1">
    <citation type="submission" date="2017-08" db="EMBL/GenBank/DDBJ databases">
        <title>Infants hospitalized years apart are colonized by the same room-sourced microbial strains.</title>
        <authorList>
            <person name="Brooks B."/>
            <person name="Olm M.R."/>
            <person name="Firek B.A."/>
            <person name="Baker R."/>
            <person name="Thomas B.C."/>
            <person name="Morowitz M.J."/>
            <person name="Banfield J.F."/>
        </authorList>
    </citation>
    <scope>NUCLEOTIDE SEQUENCE [LARGE SCALE GENOMIC DNA]</scope>
    <source>
        <strain evidence="2">S2_005_002_R2_33</strain>
    </source>
</reference>
<feature type="transmembrane region" description="Helical" evidence="1">
    <location>
        <begin position="101"/>
        <end position="119"/>
    </location>
</feature>
<sequence>MRTAIIAIRNRLDRAGIVLSGLCAVHCVLGVFFVGFLGLGGEVLLAPEVHRIGLVLALVVGVISLGFGVMRHGRVAPLVIGGLGLALMAAAIAVGHGLAESILTIFGVALVALAHIRNLHGAH</sequence>
<feature type="transmembrane region" description="Helical" evidence="1">
    <location>
        <begin position="12"/>
        <end position="37"/>
    </location>
</feature>